<dbReference type="SUPFAM" id="SSF54791">
    <property type="entry name" value="Eukaryotic type KH-domain (KH-domain type I)"/>
    <property type="match status" value="3"/>
</dbReference>
<evidence type="ECO:0000259" key="3">
    <source>
        <dbReference type="SMART" id="SM00322"/>
    </source>
</evidence>
<dbReference type="EMBL" id="JABAYA010000057">
    <property type="protein sequence ID" value="KAF7727420.1"/>
    <property type="molecule type" value="Genomic_DNA"/>
</dbReference>
<dbReference type="InterPro" id="IPR004087">
    <property type="entry name" value="KH_dom"/>
</dbReference>
<protein>
    <recommendedName>
        <fullName evidence="3">K Homology domain-containing protein</fullName>
    </recommendedName>
</protein>
<dbReference type="SMART" id="SM00322">
    <property type="entry name" value="KH"/>
    <property type="match status" value="3"/>
</dbReference>
<comment type="caution">
    <text evidence="4">The sequence shown here is derived from an EMBL/GenBank/DDBJ whole genome shotgun (WGS) entry which is preliminary data.</text>
</comment>
<dbReference type="GO" id="GO:0003723">
    <property type="term" value="F:RNA binding"/>
    <property type="evidence" value="ECO:0007669"/>
    <property type="project" value="UniProtKB-UniRule"/>
</dbReference>
<dbReference type="Gene3D" id="3.30.1370.10">
    <property type="entry name" value="K Homology domain, type 1"/>
    <property type="match status" value="2"/>
</dbReference>
<evidence type="ECO:0000313" key="4">
    <source>
        <dbReference type="EMBL" id="KAF7727420.1"/>
    </source>
</evidence>
<feature type="compositionally biased region" description="Low complexity" evidence="2">
    <location>
        <begin position="769"/>
        <end position="787"/>
    </location>
</feature>
<feature type="compositionally biased region" description="Low complexity" evidence="2">
    <location>
        <begin position="598"/>
        <end position="626"/>
    </location>
</feature>
<feature type="domain" description="K Homology" evidence="3">
    <location>
        <begin position="269"/>
        <end position="337"/>
    </location>
</feature>
<dbReference type="AlphaFoldDB" id="A0A8H7BPJ5"/>
<feature type="compositionally biased region" description="Low complexity" evidence="2">
    <location>
        <begin position="730"/>
        <end position="745"/>
    </location>
</feature>
<reference evidence="4" key="1">
    <citation type="submission" date="2020-01" db="EMBL/GenBank/DDBJ databases">
        <title>Genome Sequencing of Three Apophysomyces-Like Fungal Strains Confirms a Novel Fungal Genus in the Mucoromycota with divergent Burkholderia-like Endosymbiotic Bacteria.</title>
        <authorList>
            <person name="Stajich J.E."/>
            <person name="Macias A.M."/>
            <person name="Carter-House D."/>
            <person name="Lovett B."/>
            <person name="Kasson L.R."/>
            <person name="Berry K."/>
            <person name="Grigoriev I."/>
            <person name="Chang Y."/>
            <person name="Spatafora J."/>
            <person name="Kasson M.T."/>
        </authorList>
    </citation>
    <scope>NUCLEOTIDE SEQUENCE</scope>
    <source>
        <strain evidence="4">NRRL A-21654</strain>
    </source>
</reference>
<feature type="domain" description="K Homology" evidence="3">
    <location>
        <begin position="184"/>
        <end position="264"/>
    </location>
</feature>
<keyword evidence="5" id="KW-1185">Reference proteome</keyword>
<dbReference type="OrthoDB" id="271862at2759"/>
<sequence length="821" mass="89529">MPTLGSGEGVVTAYAENRVNAERTLRSLNFLACSIYEACFYFNNRDGAIYGADGAHTFFNSINNLVSLVSQLSQISGAEVSYKTDPGCIEVFGTERAVRNVYQRLHEMAFLKIFHQDSVFNVELSNDQREFISGKKSGKINKIMKTSGAKIKFLPFSEYNFIIEVESTSFTKALDGLTMLQEELPAEISFFVPETYHKRIIGVGGKNIQRIMKKYGVYVKFSNAEEFAALGGYYDNDDNVVARTPTKNHINLDNLRHSVMELISPRDKDFVVQTAGVPFRMHRSLIRDHEAHLAEITRQTNTRILWPDHELASDTVTLVGPEAQVGTAVKMLRSIVPEEYHFHAPFSSTLRAILASADFKEAVVTRLQREFDIQLDTGTPLKSAPPVVTSAPVSPTLRSSTSAPAEDDIVVPLKMNRSNLDCLPAALDILVGYLKSQHVALYDDMKMKSMITKQPPHSSSTGSMADSFGPAFGSKVLPSVISPGKRPTPDHHPLPPIKSAVADDEGPIWPTQPDLTAPASSMLHTSGAFSSYSLFDYPASSGSTALDASWKNFRDMNSSRTAENIRAIFDTPLENDHPPATTHHHHHHHDKRMSMPLNTTGFGSFRTTSSSSTTTSSSQTNGHNTTPIGGGAHHHPPPPHGPSSASSVDIWSSPPQMPLLSPGFPTAGVGGPVGTNNPPNLPAGVMDTTTAKPHSMMYEAPATAGLYSSYGIPTKPPNAVDFHQYVVPTSSTSTGSNSSMHSTQSMPEGDLRFTQAPMPSRRHHDDTSPPKAVTTPTTTTPLSNATTQIRASRSSSFIMPHTPSHPPPLVYSAWHLKKENM</sequence>
<dbReference type="InterPro" id="IPR036612">
    <property type="entry name" value="KH_dom_type_1_sf"/>
</dbReference>
<evidence type="ECO:0000313" key="5">
    <source>
        <dbReference type="Proteomes" id="UP000605846"/>
    </source>
</evidence>
<dbReference type="Pfam" id="PF24563">
    <property type="entry name" value="KH_Mug60-KHD4"/>
    <property type="match status" value="1"/>
</dbReference>
<feature type="region of interest" description="Disordered" evidence="2">
    <location>
        <begin position="730"/>
        <end position="787"/>
    </location>
</feature>
<feature type="region of interest" description="Disordered" evidence="2">
    <location>
        <begin position="573"/>
        <end position="681"/>
    </location>
</feature>
<organism evidence="4 5">
    <name type="scientific">Apophysomyces ossiformis</name>
    <dbReference type="NCBI Taxonomy" id="679940"/>
    <lineage>
        <taxon>Eukaryota</taxon>
        <taxon>Fungi</taxon>
        <taxon>Fungi incertae sedis</taxon>
        <taxon>Mucoromycota</taxon>
        <taxon>Mucoromycotina</taxon>
        <taxon>Mucoromycetes</taxon>
        <taxon>Mucorales</taxon>
        <taxon>Mucorineae</taxon>
        <taxon>Mucoraceae</taxon>
        <taxon>Apophysomyces</taxon>
    </lineage>
</organism>
<dbReference type="CDD" id="cd22453">
    <property type="entry name" value="KH-I_MUG60_like"/>
    <property type="match status" value="1"/>
</dbReference>
<dbReference type="InterPro" id="IPR056553">
    <property type="entry name" value="KH_Mug60-KHD4"/>
</dbReference>
<name>A0A8H7BPJ5_9FUNG</name>
<dbReference type="InterPro" id="IPR004088">
    <property type="entry name" value="KH_dom_type_1"/>
</dbReference>
<gene>
    <name evidence="4" type="ORF">EC973_007584</name>
</gene>
<feature type="domain" description="K Homology" evidence="3">
    <location>
        <begin position="116"/>
        <end position="182"/>
    </location>
</feature>
<keyword evidence="1" id="KW-0694">RNA-binding</keyword>
<proteinExistence type="predicted"/>
<feature type="compositionally biased region" description="Basic residues" evidence="2">
    <location>
        <begin position="582"/>
        <end position="591"/>
    </location>
</feature>
<dbReference type="Pfam" id="PF00013">
    <property type="entry name" value="KH_1"/>
    <property type="match status" value="1"/>
</dbReference>
<evidence type="ECO:0000256" key="2">
    <source>
        <dbReference type="SAM" id="MobiDB-lite"/>
    </source>
</evidence>
<dbReference type="PROSITE" id="PS50084">
    <property type="entry name" value="KH_TYPE_1"/>
    <property type="match status" value="1"/>
</dbReference>
<evidence type="ECO:0000256" key="1">
    <source>
        <dbReference type="PROSITE-ProRule" id="PRU00117"/>
    </source>
</evidence>
<accession>A0A8H7BPJ5</accession>
<dbReference type="Proteomes" id="UP000605846">
    <property type="component" value="Unassembled WGS sequence"/>
</dbReference>